<evidence type="ECO:0000313" key="1">
    <source>
        <dbReference type="EMBL" id="QDS87063.1"/>
    </source>
</evidence>
<accession>A0A517LWR2</accession>
<name>A0A517LWR2_9BACT</name>
<proteinExistence type="predicted"/>
<organism evidence="1 2">
    <name type="scientific">Rosistilla ulvae</name>
    <dbReference type="NCBI Taxonomy" id="1930277"/>
    <lineage>
        <taxon>Bacteria</taxon>
        <taxon>Pseudomonadati</taxon>
        <taxon>Planctomycetota</taxon>
        <taxon>Planctomycetia</taxon>
        <taxon>Pirellulales</taxon>
        <taxon>Pirellulaceae</taxon>
        <taxon>Rosistilla</taxon>
    </lineage>
</organism>
<protein>
    <recommendedName>
        <fullName evidence="3">Carboxypeptidase regulatory-like domain-containing protein</fullName>
    </recommendedName>
</protein>
<sequence precursor="true">MFLRLIVCSLLVSATVTILPGCGSQGGIQRASVEGNVTVDGEPVDVGSITFVPTGETKGPATGGKIVDGEYAIESSGGPVPGEYLVQITGRRGTGKFKKQELEGEIVETEVTEEMIPEKYRSGSELKRTIEAGENSMNLELTNE</sequence>
<evidence type="ECO:0000313" key="2">
    <source>
        <dbReference type="Proteomes" id="UP000319557"/>
    </source>
</evidence>
<keyword evidence="2" id="KW-1185">Reference proteome</keyword>
<dbReference type="Proteomes" id="UP000319557">
    <property type="component" value="Chromosome"/>
</dbReference>
<gene>
    <name evidence="1" type="ORF">EC9_12390</name>
</gene>
<evidence type="ECO:0008006" key="3">
    <source>
        <dbReference type="Google" id="ProtNLM"/>
    </source>
</evidence>
<dbReference type="RefSeq" id="WP_145343205.1">
    <property type="nucleotide sequence ID" value="NZ_CP036261.1"/>
</dbReference>
<dbReference type="AlphaFoldDB" id="A0A517LWR2"/>
<reference evidence="1 2" key="1">
    <citation type="submission" date="2019-02" db="EMBL/GenBank/DDBJ databases">
        <title>Deep-cultivation of Planctomycetes and their phenomic and genomic characterization uncovers novel biology.</title>
        <authorList>
            <person name="Wiegand S."/>
            <person name="Jogler M."/>
            <person name="Boedeker C."/>
            <person name="Pinto D."/>
            <person name="Vollmers J."/>
            <person name="Rivas-Marin E."/>
            <person name="Kohn T."/>
            <person name="Peeters S.H."/>
            <person name="Heuer A."/>
            <person name="Rast P."/>
            <person name="Oberbeckmann S."/>
            <person name="Bunk B."/>
            <person name="Jeske O."/>
            <person name="Meyerdierks A."/>
            <person name="Storesund J.E."/>
            <person name="Kallscheuer N."/>
            <person name="Luecker S."/>
            <person name="Lage O.M."/>
            <person name="Pohl T."/>
            <person name="Merkel B.J."/>
            <person name="Hornburger P."/>
            <person name="Mueller R.-W."/>
            <person name="Bruemmer F."/>
            <person name="Labrenz M."/>
            <person name="Spormann A.M."/>
            <person name="Op den Camp H."/>
            <person name="Overmann J."/>
            <person name="Amann R."/>
            <person name="Jetten M.S.M."/>
            <person name="Mascher T."/>
            <person name="Medema M.H."/>
            <person name="Devos D.P."/>
            <person name="Kaster A.-K."/>
            <person name="Ovreas L."/>
            <person name="Rohde M."/>
            <person name="Galperin M.Y."/>
            <person name="Jogler C."/>
        </authorList>
    </citation>
    <scope>NUCLEOTIDE SEQUENCE [LARGE SCALE GENOMIC DNA]</scope>
    <source>
        <strain evidence="1 2">EC9</strain>
    </source>
</reference>
<dbReference type="OrthoDB" id="289368at2"/>
<dbReference type="KEGG" id="ruv:EC9_12390"/>
<dbReference type="EMBL" id="CP036261">
    <property type="protein sequence ID" value="QDS87063.1"/>
    <property type="molecule type" value="Genomic_DNA"/>
</dbReference>